<keyword evidence="22" id="KW-1185">Reference proteome</keyword>
<dbReference type="PIRSF" id="PIRSF002530">
    <property type="entry name" value="Nuc_orph_FTZ-F1"/>
    <property type="match status" value="1"/>
</dbReference>
<keyword evidence="6 19" id="KW-0863">Zinc-finger</keyword>
<keyword evidence="5 19" id="KW-0479">Metal-binding</keyword>
<feature type="domain" description="NR LBD" evidence="21">
    <location>
        <begin position="227"/>
        <end position="465"/>
    </location>
</feature>
<protein>
    <recommendedName>
        <fullName evidence="17">Steroidogenic factor 1</fullName>
    </recommendedName>
    <alternativeName>
        <fullName evidence="18">Nuclear receptor subfamily 5 group A member 1</fullName>
    </alternativeName>
</protein>
<dbReference type="Proteomes" id="UP000694871">
    <property type="component" value="Unplaced"/>
</dbReference>
<dbReference type="PROSITE" id="PS51030">
    <property type="entry name" value="NUCLEAR_REC_DBD_2"/>
    <property type="match status" value="1"/>
</dbReference>
<dbReference type="SMART" id="SM00430">
    <property type="entry name" value="HOLI"/>
    <property type="match status" value="1"/>
</dbReference>
<comment type="similarity">
    <text evidence="2">Belongs to the nuclear hormone receptor family. NR5 subfamily.</text>
</comment>
<dbReference type="PANTHER" id="PTHR24086">
    <property type="entry name" value="NUCLEAR RECEPTOR SUBFAMILY 5 GROUP A"/>
    <property type="match status" value="1"/>
</dbReference>
<evidence type="ECO:0000256" key="13">
    <source>
        <dbReference type="ARBA" id="ARBA00023159"/>
    </source>
</evidence>
<dbReference type="SUPFAM" id="SSF48508">
    <property type="entry name" value="Nuclear receptor ligand-binding domain"/>
    <property type="match status" value="1"/>
</dbReference>
<evidence type="ECO:0000256" key="14">
    <source>
        <dbReference type="ARBA" id="ARBA00023163"/>
    </source>
</evidence>
<evidence type="ECO:0000256" key="6">
    <source>
        <dbReference type="ARBA" id="ARBA00022771"/>
    </source>
</evidence>
<evidence type="ECO:0000256" key="17">
    <source>
        <dbReference type="ARBA" id="ARBA00040735"/>
    </source>
</evidence>
<dbReference type="CDD" id="cd07167">
    <property type="entry name" value="NR_DBD_Lrh-1_like"/>
    <property type="match status" value="1"/>
</dbReference>
<name>A0ABM1KXT0_GEKJA</name>
<gene>
    <name evidence="23" type="primary">NR5A1</name>
</gene>
<dbReference type="InterPro" id="IPR035500">
    <property type="entry name" value="NHR-like_dom_sf"/>
</dbReference>
<evidence type="ECO:0000256" key="10">
    <source>
        <dbReference type="ARBA" id="ARBA00023015"/>
    </source>
</evidence>
<keyword evidence="8" id="KW-0832">Ubl conjugation</keyword>
<evidence type="ECO:0000256" key="2">
    <source>
        <dbReference type="ARBA" id="ARBA00007536"/>
    </source>
</evidence>
<comment type="subcellular location">
    <subcellularLocation>
        <location evidence="1 19">Nucleus</location>
    </subcellularLocation>
</comment>
<dbReference type="PRINTS" id="PR00398">
    <property type="entry name" value="STRDHORMONER"/>
</dbReference>
<dbReference type="InterPro" id="IPR013088">
    <property type="entry name" value="Znf_NHR/GATA"/>
</dbReference>
<keyword evidence="4" id="KW-0597">Phosphoprotein</keyword>
<evidence type="ECO:0000313" key="23">
    <source>
        <dbReference type="RefSeq" id="XP_015278517.1"/>
    </source>
</evidence>
<dbReference type="InterPro" id="IPR000536">
    <property type="entry name" value="Nucl_hrmn_rcpt_lig-bd"/>
</dbReference>
<dbReference type="GeneID" id="107120351"/>
<dbReference type="RefSeq" id="XP_015278517.1">
    <property type="nucleotide sequence ID" value="XM_015423031.1"/>
</dbReference>
<accession>A0ABM1KXT0</accession>
<dbReference type="PROSITE" id="PS00031">
    <property type="entry name" value="NUCLEAR_REC_DBD_1"/>
    <property type="match status" value="1"/>
</dbReference>
<evidence type="ECO:0000313" key="22">
    <source>
        <dbReference type="Proteomes" id="UP000694871"/>
    </source>
</evidence>
<dbReference type="SMART" id="SM00399">
    <property type="entry name" value="ZnF_C4"/>
    <property type="match status" value="1"/>
</dbReference>
<evidence type="ECO:0000256" key="7">
    <source>
        <dbReference type="ARBA" id="ARBA00022833"/>
    </source>
</evidence>
<feature type="domain" description="Nuclear receptor" evidence="20">
    <location>
        <begin position="10"/>
        <end position="85"/>
    </location>
</feature>
<dbReference type="InterPro" id="IPR001723">
    <property type="entry name" value="Nuclear_hrmn_rcpt"/>
</dbReference>
<dbReference type="PRINTS" id="PR00047">
    <property type="entry name" value="STROIDFINGER"/>
</dbReference>
<keyword evidence="16 19" id="KW-0539">Nucleus</keyword>
<dbReference type="PROSITE" id="PS51843">
    <property type="entry name" value="NR_LBD"/>
    <property type="match status" value="1"/>
</dbReference>
<keyword evidence="13" id="KW-0010">Activator</keyword>
<organism evidence="22 23">
    <name type="scientific">Gekko japonicus</name>
    <name type="common">Schlegel's Japanese gecko</name>
    <dbReference type="NCBI Taxonomy" id="146911"/>
    <lineage>
        <taxon>Eukaryota</taxon>
        <taxon>Metazoa</taxon>
        <taxon>Chordata</taxon>
        <taxon>Craniata</taxon>
        <taxon>Vertebrata</taxon>
        <taxon>Euteleostomi</taxon>
        <taxon>Lepidosauria</taxon>
        <taxon>Squamata</taxon>
        <taxon>Bifurcata</taxon>
        <taxon>Gekkota</taxon>
        <taxon>Gekkonidae</taxon>
        <taxon>Gekkoninae</taxon>
        <taxon>Gekko</taxon>
    </lineage>
</organism>
<evidence type="ECO:0000256" key="16">
    <source>
        <dbReference type="ARBA" id="ARBA00023242"/>
    </source>
</evidence>
<proteinExistence type="inferred from homology"/>
<keyword evidence="14 19" id="KW-0804">Transcription</keyword>
<keyword evidence="3" id="KW-1017">Isopeptide bond</keyword>
<evidence type="ECO:0000256" key="3">
    <source>
        <dbReference type="ARBA" id="ARBA00022499"/>
    </source>
</evidence>
<evidence type="ECO:0000256" key="1">
    <source>
        <dbReference type="ARBA" id="ARBA00004123"/>
    </source>
</evidence>
<keyword evidence="7 19" id="KW-0862">Zinc</keyword>
<evidence type="ECO:0000256" key="18">
    <source>
        <dbReference type="ARBA" id="ARBA00042570"/>
    </source>
</evidence>
<dbReference type="Pfam" id="PF00105">
    <property type="entry name" value="zf-C4"/>
    <property type="match status" value="1"/>
</dbReference>
<keyword evidence="11" id="KW-0446">Lipid-binding</keyword>
<evidence type="ECO:0000256" key="15">
    <source>
        <dbReference type="ARBA" id="ARBA00023170"/>
    </source>
</evidence>
<reference evidence="23" key="1">
    <citation type="submission" date="2025-08" db="UniProtKB">
        <authorList>
            <consortium name="RefSeq"/>
        </authorList>
    </citation>
    <scope>IDENTIFICATION</scope>
</reference>
<evidence type="ECO:0000256" key="4">
    <source>
        <dbReference type="ARBA" id="ARBA00022553"/>
    </source>
</evidence>
<sequence>MDYSYDEDLDELCPVCGDKVSGYHYGLLTCESCKGFFKRTVQNNKHYTCTETQSCKIDKTQRKRCPYCRFQKCLTVGMRLEAVRADRMRGGRNKFGPMYKRDRALKQQKKALIRANGFKLETAPQIVSPVQADYGLPASLHGVAHPASKGLQPTAMTPVDYERSPYGTPAMGMPVPGHGPLSGYHYPSFPSRAIKSEYPDHYAHPHEAAPAYTYPEAYPNSSPAAPDVPDVILKLLQLEPDETQVKARILACLQQEQAKSRHDKLSPFGLMCKMADQTLFAIVEWARSCLFFKELEVGDQMKLLQNCWSELLVLDHIFRQVQYGKEHSMLLVTGQEVDMSTVAMQAGSTLNNLVLRAQELALHLHSLQADRQEFVCLKFLILFSLDVKYLENSSLAKDAQEKANAALLEYTIYHYPHATDKFRQLLLWLADIRSLSMQAEDYLYDKHLCGEVPCNNLLIEMLHAKRT</sequence>
<evidence type="ECO:0000256" key="8">
    <source>
        <dbReference type="ARBA" id="ARBA00022843"/>
    </source>
</evidence>
<dbReference type="CDD" id="cd07070">
    <property type="entry name" value="NR_LBD_SF-1"/>
    <property type="match status" value="1"/>
</dbReference>
<evidence type="ECO:0000256" key="12">
    <source>
        <dbReference type="ARBA" id="ARBA00023125"/>
    </source>
</evidence>
<evidence type="ECO:0000259" key="20">
    <source>
        <dbReference type="PROSITE" id="PS51030"/>
    </source>
</evidence>
<keyword evidence="15 19" id="KW-0675">Receptor</keyword>
<evidence type="ECO:0000259" key="21">
    <source>
        <dbReference type="PROSITE" id="PS51843"/>
    </source>
</evidence>
<keyword evidence="12 19" id="KW-0238">DNA-binding</keyword>
<keyword evidence="10 19" id="KW-0805">Transcription regulation</keyword>
<dbReference type="InterPro" id="IPR016355">
    <property type="entry name" value="NR5-like"/>
</dbReference>
<evidence type="ECO:0000256" key="11">
    <source>
        <dbReference type="ARBA" id="ARBA00023121"/>
    </source>
</evidence>
<dbReference type="Gene3D" id="3.30.50.10">
    <property type="entry name" value="Erythroid Transcription Factor GATA-1, subunit A"/>
    <property type="match status" value="1"/>
</dbReference>
<evidence type="ECO:0000256" key="5">
    <source>
        <dbReference type="ARBA" id="ARBA00022723"/>
    </source>
</evidence>
<dbReference type="Pfam" id="PF00104">
    <property type="entry name" value="Hormone_recep"/>
    <property type="match status" value="1"/>
</dbReference>
<dbReference type="SUPFAM" id="SSF57716">
    <property type="entry name" value="Glucocorticoid receptor-like (DNA-binding domain)"/>
    <property type="match status" value="1"/>
</dbReference>
<dbReference type="Gene3D" id="1.10.565.10">
    <property type="entry name" value="Retinoid X Receptor"/>
    <property type="match status" value="1"/>
</dbReference>
<keyword evidence="9" id="KW-0007">Acetylation</keyword>
<evidence type="ECO:0000256" key="9">
    <source>
        <dbReference type="ARBA" id="ARBA00022990"/>
    </source>
</evidence>
<dbReference type="PANTHER" id="PTHR24086:SF24">
    <property type="entry name" value="STEROIDOGENIC FACTOR 1"/>
    <property type="match status" value="1"/>
</dbReference>
<evidence type="ECO:0000256" key="19">
    <source>
        <dbReference type="RuleBase" id="RU004334"/>
    </source>
</evidence>
<dbReference type="InterPro" id="IPR001628">
    <property type="entry name" value="Znf_hrmn_rcpt"/>
</dbReference>